<dbReference type="EMBL" id="BMWH01000005">
    <property type="protein sequence ID" value="GGZ82712.1"/>
    <property type="molecule type" value="Genomic_DNA"/>
</dbReference>
<dbReference type="Proteomes" id="UP000623010">
    <property type="component" value="Unassembled WGS sequence"/>
</dbReference>
<organism evidence="1 2">
    <name type="scientific">Streptomyces echinoruber</name>
    <dbReference type="NCBI Taxonomy" id="68898"/>
    <lineage>
        <taxon>Bacteria</taxon>
        <taxon>Bacillati</taxon>
        <taxon>Actinomycetota</taxon>
        <taxon>Actinomycetes</taxon>
        <taxon>Kitasatosporales</taxon>
        <taxon>Streptomycetaceae</taxon>
        <taxon>Streptomyces</taxon>
    </lineage>
</organism>
<protein>
    <submittedName>
        <fullName evidence="1">Uncharacterized protein</fullName>
    </submittedName>
</protein>
<comment type="caution">
    <text evidence="1">The sequence shown here is derived from an EMBL/GenBank/DDBJ whole genome shotgun (WGS) entry which is preliminary data.</text>
</comment>
<reference evidence="1" key="1">
    <citation type="journal article" date="2014" name="Int. J. Syst. Evol. Microbiol.">
        <title>Complete genome sequence of Corynebacterium casei LMG S-19264T (=DSM 44701T), isolated from a smear-ripened cheese.</title>
        <authorList>
            <consortium name="US DOE Joint Genome Institute (JGI-PGF)"/>
            <person name="Walter F."/>
            <person name="Albersmeier A."/>
            <person name="Kalinowski J."/>
            <person name="Ruckert C."/>
        </authorList>
    </citation>
    <scope>NUCLEOTIDE SEQUENCE</scope>
    <source>
        <strain evidence="1">JCM 5016</strain>
    </source>
</reference>
<dbReference type="AlphaFoldDB" id="A0A918R2U5"/>
<sequence length="78" mass="8197">MGEVHRGHAALAEQVAQLVAPTGERLPRVLPLRAVVAHSRVPRGLSDAADCSVIRCFPVHSRPSLPEGTDTSSAVPVP</sequence>
<name>A0A918R2U5_9ACTN</name>
<reference evidence="1" key="2">
    <citation type="submission" date="2020-09" db="EMBL/GenBank/DDBJ databases">
        <authorList>
            <person name="Sun Q."/>
            <person name="Ohkuma M."/>
        </authorList>
    </citation>
    <scope>NUCLEOTIDE SEQUENCE</scope>
    <source>
        <strain evidence="1">JCM 5016</strain>
    </source>
</reference>
<keyword evidence="2" id="KW-1185">Reference proteome</keyword>
<accession>A0A918R2U5</accession>
<evidence type="ECO:0000313" key="2">
    <source>
        <dbReference type="Proteomes" id="UP000623010"/>
    </source>
</evidence>
<evidence type="ECO:0000313" key="1">
    <source>
        <dbReference type="EMBL" id="GGZ82712.1"/>
    </source>
</evidence>
<gene>
    <name evidence="1" type="ORF">GCM10010389_20890</name>
</gene>
<proteinExistence type="predicted"/>